<evidence type="ECO:0000256" key="4">
    <source>
        <dbReference type="ARBA" id="ARBA00013208"/>
    </source>
</evidence>
<sequence>MEEINNQKKKNINIRSFFKDWVIPIISALIIAFLINKFLFFNVVVPTGSMIPTINKEDKGVISVIYNTKNMKRGDIIVFHSNEYNELLIKRLIGLPGDDIEIKNGIVSINGEELKEDYVKNKDQYNGIFKVPEGKYFFLGDNRPNSADSRYWKDHYVDSSDIKGKLQFRFYPFKDFGIVK</sequence>
<dbReference type="InterPro" id="IPR019757">
    <property type="entry name" value="Pept_S26A_signal_pept_1_Lys-AS"/>
</dbReference>
<dbReference type="InterPro" id="IPR036286">
    <property type="entry name" value="LexA/Signal_pep-like_sf"/>
</dbReference>
<dbReference type="PANTHER" id="PTHR43390:SF1">
    <property type="entry name" value="CHLOROPLAST PROCESSING PEPTIDASE"/>
    <property type="match status" value="1"/>
</dbReference>
<protein>
    <recommendedName>
        <fullName evidence="4 6">Signal peptidase I</fullName>
        <ecNumber evidence="4 6">3.4.21.89</ecNumber>
    </recommendedName>
</protein>
<keyword evidence="6" id="KW-0812">Transmembrane</keyword>
<comment type="subcellular location">
    <subcellularLocation>
        <location evidence="2">Cell membrane</location>
        <topology evidence="2">Single-pass type II membrane protein</topology>
    </subcellularLocation>
    <subcellularLocation>
        <location evidence="6">Membrane</location>
        <topology evidence="6">Single-pass type II membrane protein</topology>
    </subcellularLocation>
</comment>
<keyword evidence="5 6" id="KW-0378">Hydrolase</keyword>
<evidence type="ECO:0000256" key="2">
    <source>
        <dbReference type="ARBA" id="ARBA00004401"/>
    </source>
</evidence>
<dbReference type="CDD" id="cd06530">
    <property type="entry name" value="S26_SPase_I"/>
    <property type="match status" value="1"/>
</dbReference>
<reference evidence="9" key="1">
    <citation type="submission" date="2021-07" db="EMBL/GenBank/DDBJ databases">
        <title>Complete genome sequencing of a Clostridium isolate.</title>
        <authorList>
            <person name="Ueki A."/>
            <person name="Tonouchi A."/>
        </authorList>
    </citation>
    <scope>NUCLEOTIDE SEQUENCE [LARGE SCALE GENOMIC DNA]</scope>
    <source>
        <strain evidence="9">C5S11</strain>
    </source>
</reference>
<evidence type="ECO:0000256" key="6">
    <source>
        <dbReference type="RuleBase" id="RU362042"/>
    </source>
</evidence>
<dbReference type="EMBL" id="AP024849">
    <property type="protein sequence ID" value="BCZ46625.1"/>
    <property type="molecule type" value="Genomic_DNA"/>
</dbReference>
<dbReference type="PROSITE" id="PS00761">
    <property type="entry name" value="SPASE_I_3"/>
    <property type="match status" value="1"/>
</dbReference>
<dbReference type="PROSITE" id="PS00760">
    <property type="entry name" value="SPASE_I_2"/>
    <property type="match status" value="1"/>
</dbReference>
<dbReference type="NCBIfam" id="TIGR02227">
    <property type="entry name" value="sigpep_I_bact"/>
    <property type="match status" value="1"/>
</dbReference>
<dbReference type="InterPro" id="IPR019533">
    <property type="entry name" value="Peptidase_S26"/>
</dbReference>
<dbReference type="SUPFAM" id="SSF51306">
    <property type="entry name" value="LexA/Signal peptidase"/>
    <property type="match status" value="1"/>
</dbReference>
<evidence type="ECO:0000313" key="9">
    <source>
        <dbReference type="Proteomes" id="UP000824633"/>
    </source>
</evidence>
<evidence type="ECO:0000256" key="3">
    <source>
        <dbReference type="ARBA" id="ARBA00009370"/>
    </source>
</evidence>
<keyword evidence="9" id="KW-1185">Reference proteome</keyword>
<keyword evidence="6" id="KW-0645">Protease</keyword>
<dbReference type="InterPro" id="IPR019758">
    <property type="entry name" value="Pept_S26A_signal_pept_1_CS"/>
</dbReference>
<organism evidence="8 9">
    <name type="scientific">Clostridium gelidum</name>
    <dbReference type="NCBI Taxonomy" id="704125"/>
    <lineage>
        <taxon>Bacteria</taxon>
        <taxon>Bacillati</taxon>
        <taxon>Bacillota</taxon>
        <taxon>Clostridia</taxon>
        <taxon>Eubacteriales</taxon>
        <taxon>Clostridiaceae</taxon>
        <taxon>Clostridium</taxon>
    </lineage>
</organism>
<evidence type="ECO:0000259" key="7">
    <source>
        <dbReference type="Pfam" id="PF10502"/>
    </source>
</evidence>
<gene>
    <name evidence="8" type="ORF">psyc5s11_26920</name>
</gene>
<dbReference type="Pfam" id="PF10502">
    <property type="entry name" value="Peptidase_S26"/>
    <property type="match status" value="1"/>
</dbReference>
<comment type="catalytic activity">
    <reaction evidence="1 6">
        <text>Cleavage of hydrophobic, N-terminal signal or leader sequences from secreted and periplasmic proteins.</text>
        <dbReference type="EC" id="3.4.21.89"/>
    </reaction>
</comment>
<dbReference type="PRINTS" id="PR00727">
    <property type="entry name" value="LEADERPTASE"/>
</dbReference>
<dbReference type="Gene3D" id="2.10.109.10">
    <property type="entry name" value="Umud Fragment, subunit A"/>
    <property type="match status" value="1"/>
</dbReference>
<accession>A0ABN6IZY1</accession>
<keyword evidence="6" id="KW-0472">Membrane</keyword>
<feature type="transmembrane region" description="Helical" evidence="6">
    <location>
        <begin position="21"/>
        <end position="45"/>
    </location>
</feature>
<dbReference type="InterPro" id="IPR000223">
    <property type="entry name" value="Pept_S26A_signal_pept_1"/>
</dbReference>
<evidence type="ECO:0000313" key="8">
    <source>
        <dbReference type="EMBL" id="BCZ46625.1"/>
    </source>
</evidence>
<proteinExistence type="inferred from homology"/>
<dbReference type="PANTHER" id="PTHR43390">
    <property type="entry name" value="SIGNAL PEPTIDASE I"/>
    <property type="match status" value="1"/>
</dbReference>
<feature type="domain" description="Peptidase S26" evidence="7">
    <location>
        <begin position="19"/>
        <end position="171"/>
    </location>
</feature>
<dbReference type="EC" id="3.4.21.89" evidence="4 6"/>
<evidence type="ECO:0000256" key="5">
    <source>
        <dbReference type="ARBA" id="ARBA00022801"/>
    </source>
</evidence>
<name>A0ABN6IZY1_9CLOT</name>
<keyword evidence="6" id="KW-1133">Transmembrane helix</keyword>
<evidence type="ECO:0000256" key="1">
    <source>
        <dbReference type="ARBA" id="ARBA00000677"/>
    </source>
</evidence>
<dbReference type="RefSeq" id="WP_224038097.1">
    <property type="nucleotide sequence ID" value="NZ_AP024849.1"/>
</dbReference>
<dbReference type="Proteomes" id="UP000824633">
    <property type="component" value="Chromosome"/>
</dbReference>
<comment type="similarity">
    <text evidence="3 6">Belongs to the peptidase S26 family.</text>
</comment>